<name>A0ABP5LRD8_9ACTN</name>
<dbReference type="Pfam" id="PF10706">
    <property type="entry name" value="Aminoglyc_resit"/>
    <property type="match status" value="1"/>
</dbReference>
<dbReference type="Gene3D" id="3.30.460.40">
    <property type="match status" value="1"/>
</dbReference>
<keyword evidence="2" id="KW-1185">Reference proteome</keyword>
<evidence type="ECO:0008006" key="3">
    <source>
        <dbReference type="Google" id="ProtNLM"/>
    </source>
</evidence>
<dbReference type="InterPro" id="IPR019646">
    <property type="entry name" value="Aminoglyc_AdlTrfase"/>
</dbReference>
<reference evidence="2" key="1">
    <citation type="journal article" date="2019" name="Int. J. Syst. Evol. Microbiol.">
        <title>The Global Catalogue of Microorganisms (GCM) 10K type strain sequencing project: providing services to taxonomists for standard genome sequencing and annotation.</title>
        <authorList>
            <consortium name="The Broad Institute Genomics Platform"/>
            <consortium name="The Broad Institute Genome Sequencing Center for Infectious Disease"/>
            <person name="Wu L."/>
            <person name="Ma J."/>
        </authorList>
    </citation>
    <scope>NUCLEOTIDE SEQUENCE [LARGE SCALE GENOMIC DNA]</scope>
    <source>
        <strain evidence="2">JCM 16022</strain>
    </source>
</reference>
<organism evidence="1 2">
    <name type="scientific">Nocardioides koreensis</name>
    <dbReference type="NCBI Taxonomy" id="433651"/>
    <lineage>
        <taxon>Bacteria</taxon>
        <taxon>Bacillati</taxon>
        <taxon>Actinomycetota</taxon>
        <taxon>Actinomycetes</taxon>
        <taxon>Propionibacteriales</taxon>
        <taxon>Nocardioidaceae</taxon>
        <taxon>Nocardioides</taxon>
    </lineage>
</organism>
<dbReference type="EMBL" id="BAAAQR010000012">
    <property type="protein sequence ID" value="GAA2152482.1"/>
    <property type="molecule type" value="Genomic_DNA"/>
</dbReference>
<sequence length="218" mass="25160">MTAREPLPRSAEEMAEDEAFFRRYGAWAPFDPAALREFMAGFPRPWWIVGGWSIEAFTGAPREHEDVDLSILACDVPALREHVGDRWHLWSNHGGTLRPLDDRFPEPLSVESQIWVRAGAQDPWVIDLPITPDRDGLWTNKRMPAHVAPLEQVTWVAADGIRYLRPEITLLYKAALQRPKDDRDLDRTWPLLEPGARTWLREAVRELYPGHAWLERLA</sequence>
<evidence type="ECO:0000313" key="1">
    <source>
        <dbReference type="EMBL" id="GAA2152482.1"/>
    </source>
</evidence>
<proteinExistence type="predicted"/>
<evidence type="ECO:0000313" key="2">
    <source>
        <dbReference type="Proteomes" id="UP001501771"/>
    </source>
</evidence>
<gene>
    <name evidence="1" type="ORF">GCM10009844_35870</name>
</gene>
<comment type="caution">
    <text evidence="1">The sequence shown here is derived from an EMBL/GenBank/DDBJ whole genome shotgun (WGS) entry which is preliminary data.</text>
</comment>
<dbReference type="Proteomes" id="UP001501771">
    <property type="component" value="Unassembled WGS sequence"/>
</dbReference>
<dbReference type="RefSeq" id="WP_344155490.1">
    <property type="nucleotide sequence ID" value="NZ_BAAAQR010000012.1"/>
</dbReference>
<protein>
    <recommendedName>
        <fullName evidence="3">Amino acid transporter</fullName>
    </recommendedName>
</protein>
<accession>A0ABP5LRD8</accession>